<proteinExistence type="predicted"/>
<name>A0AAE0BWV3_9CHLO</name>
<comment type="caution">
    <text evidence="1">The sequence shown here is derived from an EMBL/GenBank/DDBJ whole genome shotgun (WGS) entry which is preliminary data.</text>
</comment>
<gene>
    <name evidence="1" type="ORF">CYMTET_46093</name>
</gene>
<keyword evidence="2" id="KW-1185">Reference proteome</keyword>
<organism evidence="1 2">
    <name type="scientific">Cymbomonas tetramitiformis</name>
    <dbReference type="NCBI Taxonomy" id="36881"/>
    <lineage>
        <taxon>Eukaryota</taxon>
        <taxon>Viridiplantae</taxon>
        <taxon>Chlorophyta</taxon>
        <taxon>Pyramimonadophyceae</taxon>
        <taxon>Pyramimonadales</taxon>
        <taxon>Pyramimonadaceae</taxon>
        <taxon>Cymbomonas</taxon>
    </lineage>
</organism>
<feature type="non-terminal residue" evidence="1">
    <location>
        <position position="117"/>
    </location>
</feature>
<reference evidence="1 2" key="1">
    <citation type="journal article" date="2015" name="Genome Biol. Evol.">
        <title>Comparative Genomics of a Bacterivorous Green Alga Reveals Evolutionary Causalities and Consequences of Phago-Mixotrophic Mode of Nutrition.</title>
        <authorList>
            <person name="Burns J.A."/>
            <person name="Paasch A."/>
            <person name="Narechania A."/>
            <person name="Kim E."/>
        </authorList>
    </citation>
    <scope>NUCLEOTIDE SEQUENCE [LARGE SCALE GENOMIC DNA]</scope>
    <source>
        <strain evidence="1 2">PLY_AMNH</strain>
    </source>
</reference>
<protein>
    <submittedName>
        <fullName evidence="1">Uncharacterized protein</fullName>
    </submittedName>
</protein>
<evidence type="ECO:0000313" key="2">
    <source>
        <dbReference type="Proteomes" id="UP001190700"/>
    </source>
</evidence>
<dbReference type="EMBL" id="LGRX02031999">
    <property type="protein sequence ID" value="KAK3244288.1"/>
    <property type="molecule type" value="Genomic_DNA"/>
</dbReference>
<dbReference type="Proteomes" id="UP001190700">
    <property type="component" value="Unassembled WGS sequence"/>
</dbReference>
<evidence type="ECO:0000313" key="1">
    <source>
        <dbReference type="EMBL" id="KAK3244288.1"/>
    </source>
</evidence>
<accession>A0AAE0BWV3</accession>
<dbReference type="AlphaFoldDB" id="A0AAE0BWV3"/>
<sequence length="117" mass="13218">MYDYEHPTKAATAVPNVDGSVYRDHQLDVEEWLIVGESVYILKYASITIDLLQGTHYPTASLLLPMIGKLAHITHPSTALKYKGKVTGKLTRDKTVQWTRAAWDSDWAPKKEQESCD</sequence>